<reference evidence="4" key="1">
    <citation type="journal article" date="2022" name="bioRxiv">
        <title>Genomics of Preaxostyla Flagellates Illuminates Evolutionary Transitions and the Path Towards Mitochondrial Loss.</title>
        <authorList>
            <person name="Novak L.V.F."/>
            <person name="Treitli S.C."/>
            <person name="Pyrih J."/>
            <person name="Halakuc P."/>
            <person name="Pipaliya S.V."/>
            <person name="Vacek V."/>
            <person name="Brzon O."/>
            <person name="Soukal P."/>
            <person name="Eme L."/>
            <person name="Dacks J.B."/>
            <person name="Karnkowska A."/>
            <person name="Elias M."/>
            <person name="Hampl V."/>
        </authorList>
    </citation>
    <scope>NUCLEOTIDE SEQUENCE</scope>
    <source>
        <strain evidence="4">RCP-MX</strain>
    </source>
</reference>
<evidence type="ECO:0000259" key="3">
    <source>
        <dbReference type="PROSITE" id="PS50089"/>
    </source>
</evidence>
<feature type="domain" description="RING-type" evidence="3">
    <location>
        <begin position="118"/>
        <end position="155"/>
    </location>
</feature>
<dbReference type="PANTHER" id="PTHR12109">
    <property type="entry name" value="RING FINGER PROTEIN 141-RELATED"/>
    <property type="match status" value="1"/>
</dbReference>
<dbReference type="Gene3D" id="3.30.40.10">
    <property type="entry name" value="Zinc/RING finger domain, C3HC4 (zinc finger)"/>
    <property type="match status" value="1"/>
</dbReference>
<keyword evidence="5" id="KW-1185">Reference proteome</keyword>
<organism evidence="4 5">
    <name type="scientific">Paratrimastix pyriformis</name>
    <dbReference type="NCBI Taxonomy" id="342808"/>
    <lineage>
        <taxon>Eukaryota</taxon>
        <taxon>Metamonada</taxon>
        <taxon>Preaxostyla</taxon>
        <taxon>Paratrimastigidae</taxon>
        <taxon>Paratrimastix</taxon>
    </lineage>
</organism>
<dbReference type="InterPro" id="IPR047126">
    <property type="entry name" value="RNF141-like"/>
</dbReference>
<feature type="region of interest" description="Disordered" evidence="2">
    <location>
        <begin position="191"/>
        <end position="211"/>
    </location>
</feature>
<name>A0ABQ8UWA2_9EUKA</name>
<dbReference type="InterPro" id="IPR001841">
    <property type="entry name" value="Znf_RING"/>
</dbReference>
<dbReference type="Proteomes" id="UP001141327">
    <property type="component" value="Unassembled WGS sequence"/>
</dbReference>
<keyword evidence="1" id="KW-0863">Zinc-finger</keyword>
<keyword evidence="1" id="KW-0862">Zinc</keyword>
<gene>
    <name evidence="4" type="ORF">PAPYR_2478</name>
</gene>
<keyword evidence="1" id="KW-0479">Metal-binding</keyword>
<evidence type="ECO:0000256" key="1">
    <source>
        <dbReference type="PROSITE-ProRule" id="PRU00175"/>
    </source>
</evidence>
<dbReference type="InterPro" id="IPR013083">
    <property type="entry name" value="Znf_RING/FYVE/PHD"/>
</dbReference>
<evidence type="ECO:0000313" key="5">
    <source>
        <dbReference type="Proteomes" id="UP001141327"/>
    </source>
</evidence>
<sequence>MGPGISRTEDDELAVTSFEGLQELIGKATINASLFPDPQGHVFRFVLNSYSAIRWRDSCVVLAVLVHPDTGNEIGYTTLTVPQFEHVCVKLWQFVPLQKSTLKQLRSLSPGEAPPDECMICMSHPIEITLPCTHSFCNDCFQSWLAKSQTCPYCRQPTNGSPDDIFVMPTPTLESMSAELSELIRGYGFLPRPQHHTERPPHPGAAPAPGK</sequence>
<proteinExistence type="predicted"/>
<protein>
    <recommendedName>
        <fullName evidence="3">RING-type domain-containing protein</fullName>
    </recommendedName>
</protein>
<dbReference type="SMART" id="SM00184">
    <property type="entry name" value="RING"/>
    <property type="match status" value="1"/>
</dbReference>
<dbReference type="PROSITE" id="PS50089">
    <property type="entry name" value="ZF_RING_2"/>
    <property type="match status" value="1"/>
</dbReference>
<dbReference type="EMBL" id="JAPMOS010000009">
    <property type="protein sequence ID" value="KAJ4461040.1"/>
    <property type="molecule type" value="Genomic_DNA"/>
</dbReference>
<evidence type="ECO:0000313" key="4">
    <source>
        <dbReference type="EMBL" id="KAJ4461040.1"/>
    </source>
</evidence>
<feature type="compositionally biased region" description="Pro residues" evidence="2">
    <location>
        <begin position="202"/>
        <end position="211"/>
    </location>
</feature>
<accession>A0ABQ8UWA2</accession>
<dbReference type="SUPFAM" id="SSF57850">
    <property type="entry name" value="RING/U-box"/>
    <property type="match status" value="1"/>
</dbReference>
<evidence type="ECO:0000256" key="2">
    <source>
        <dbReference type="SAM" id="MobiDB-lite"/>
    </source>
</evidence>
<comment type="caution">
    <text evidence="4">The sequence shown here is derived from an EMBL/GenBank/DDBJ whole genome shotgun (WGS) entry which is preliminary data.</text>
</comment>
<dbReference type="Pfam" id="PF13920">
    <property type="entry name" value="zf-C3HC4_3"/>
    <property type="match status" value="1"/>
</dbReference>